<evidence type="ECO:0000259" key="2">
    <source>
        <dbReference type="Pfam" id="PF01757"/>
    </source>
</evidence>
<dbReference type="RefSeq" id="WP_379767337.1">
    <property type="nucleotide sequence ID" value="NZ_JBHSMZ010000001.1"/>
</dbReference>
<accession>A0ABW0RVR5</accession>
<keyword evidence="1" id="KW-1133">Transmembrane helix</keyword>
<keyword evidence="4" id="KW-1185">Reference proteome</keyword>
<dbReference type="GO" id="GO:0016746">
    <property type="term" value="F:acyltransferase activity"/>
    <property type="evidence" value="ECO:0007669"/>
    <property type="project" value="UniProtKB-KW"/>
</dbReference>
<dbReference type="PANTHER" id="PTHR23028">
    <property type="entry name" value="ACETYLTRANSFERASE"/>
    <property type="match status" value="1"/>
</dbReference>
<dbReference type="EC" id="2.3.-.-" evidence="3"/>
<sequence length="398" mass="43954">MSSTILPKIQWQRQSQLDSNSVHSLLISLMRGLAALQVAAAHLRSEMFPGLKAMIDPPLYYQLLAFATGFAHQAVVVFFLISGWLVGGSLLNRIGQPGALLSYAIDRATRLWTVLVPAMCFMLAVGIFIADADPGSADFAAANEYSATAFVGNLLGLQTVLVKNFGGNYALWSLANETWYYIQFPLLLFVFMSRSRLRQLAAATALVLIAGALPQAITLYFTLWLLGALFSRVRIECGNGLRLALVAIGLGCSVWFRIHGSNDDLTFDSFLQDLVYSLPLLFILASLQRPLILRSAFNQGLAKVAHLLSEFSFTLYVIHIPTIKLLRYFGLQEFGRSKLAVDAPLDYAVYFGMLLALLGTAYVSYRLFESHTFRLRRAIKNAVQPQRVRPAIVSASAE</sequence>
<dbReference type="PANTHER" id="PTHR23028:SF53">
    <property type="entry name" value="ACYL_TRANSF_3 DOMAIN-CONTAINING PROTEIN"/>
    <property type="match status" value="1"/>
</dbReference>
<evidence type="ECO:0000256" key="1">
    <source>
        <dbReference type="SAM" id="Phobius"/>
    </source>
</evidence>
<comment type="caution">
    <text evidence="3">The sequence shown here is derived from an EMBL/GenBank/DDBJ whole genome shotgun (WGS) entry which is preliminary data.</text>
</comment>
<keyword evidence="1" id="KW-0812">Transmembrane</keyword>
<proteinExistence type="predicted"/>
<feature type="transmembrane region" description="Helical" evidence="1">
    <location>
        <begin position="63"/>
        <end position="91"/>
    </location>
</feature>
<organism evidence="3 4">
    <name type="scientific">Massilia aerilata</name>
    <dbReference type="NCBI Taxonomy" id="453817"/>
    <lineage>
        <taxon>Bacteria</taxon>
        <taxon>Pseudomonadati</taxon>
        <taxon>Pseudomonadota</taxon>
        <taxon>Betaproteobacteria</taxon>
        <taxon>Burkholderiales</taxon>
        <taxon>Oxalobacteraceae</taxon>
        <taxon>Telluria group</taxon>
        <taxon>Massilia</taxon>
    </lineage>
</organism>
<feature type="transmembrane region" description="Helical" evidence="1">
    <location>
        <begin position="270"/>
        <end position="287"/>
    </location>
</feature>
<evidence type="ECO:0000313" key="4">
    <source>
        <dbReference type="Proteomes" id="UP001596086"/>
    </source>
</evidence>
<keyword evidence="1" id="KW-0472">Membrane</keyword>
<feature type="transmembrane region" description="Helical" evidence="1">
    <location>
        <begin position="307"/>
        <end position="327"/>
    </location>
</feature>
<evidence type="ECO:0000313" key="3">
    <source>
        <dbReference type="EMBL" id="MFC5547660.1"/>
    </source>
</evidence>
<keyword evidence="3" id="KW-0808">Transferase</keyword>
<feature type="transmembrane region" description="Helical" evidence="1">
    <location>
        <begin position="200"/>
        <end position="229"/>
    </location>
</feature>
<keyword evidence="3" id="KW-0012">Acyltransferase</keyword>
<feature type="domain" description="Acyltransferase 3" evidence="2">
    <location>
        <begin position="27"/>
        <end position="356"/>
    </location>
</feature>
<gene>
    <name evidence="3" type="ORF">ACFPO9_03925</name>
</gene>
<protein>
    <submittedName>
        <fullName evidence="3">Acyltransferase family protein</fullName>
        <ecNumber evidence="3">2.3.-.-</ecNumber>
    </submittedName>
</protein>
<feature type="transmembrane region" description="Helical" evidence="1">
    <location>
        <begin position="178"/>
        <end position="194"/>
    </location>
</feature>
<feature type="transmembrane region" description="Helical" evidence="1">
    <location>
        <begin position="145"/>
        <end position="166"/>
    </location>
</feature>
<dbReference type="Pfam" id="PF01757">
    <property type="entry name" value="Acyl_transf_3"/>
    <property type="match status" value="1"/>
</dbReference>
<feature type="transmembrane region" description="Helical" evidence="1">
    <location>
        <begin position="347"/>
        <end position="368"/>
    </location>
</feature>
<feature type="transmembrane region" description="Helical" evidence="1">
    <location>
        <begin position="21"/>
        <end position="43"/>
    </location>
</feature>
<dbReference type="InterPro" id="IPR002656">
    <property type="entry name" value="Acyl_transf_3_dom"/>
</dbReference>
<reference evidence="4" key="1">
    <citation type="journal article" date="2019" name="Int. J. Syst. Evol. Microbiol.">
        <title>The Global Catalogue of Microorganisms (GCM) 10K type strain sequencing project: providing services to taxonomists for standard genome sequencing and annotation.</title>
        <authorList>
            <consortium name="The Broad Institute Genomics Platform"/>
            <consortium name="The Broad Institute Genome Sequencing Center for Infectious Disease"/>
            <person name="Wu L."/>
            <person name="Ma J."/>
        </authorList>
    </citation>
    <scope>NUCLEOTIDE SEQUENCE [LARGE SCALE GENOMIC DNA]</scope>
    <source>
        <strain evidence="4">CGMCC 4.5798</strain>
    </source>
</reference>
<feature type="transmembrane region" description="Helical" evidence="1">
    <location>
        <begin position="241"/>
        <end position="258"/>
    </location>
</feature>
<dbReference type="EMBL" id="JBHSMZ010000001">
    <property type="protein sequence ID" value="MFC5547660.1"/>
    <property type="molecule type" value="Genomic_DNA"/>
</dbReference>
<name>A0ABW0RVR5_9BURK</name>
<dbReference type="InterPro" id="IPR050879">
    <property type="entry name" value="Acyltransferase_3"/>
</dbReference>
<feature type="transmembrane region" description="Helical" evidence="1">
    <location>
        <begin position="111"/>
        <end position="130"/>
    </location>
</feature>
<dbReference type="Proteomes" id="UP001596086">
    <property type="component" value="Unassembled WGS sequence"/>
</dbReference>